<dbReference type="InterPro" id="IPR002501">
    <property type="entry name" value="PsdUridine_synth_N"/>
</dbReference>
<dbReference type="InterPro" id="IPR020103">
    <property type="entry name" value="PsdUridine_synth_cat_dom_sf"/>
</dbReference>
<dbReference type="PANTHER" id="PTHR13767:SF2">
    <property type="entry name" value="PSEUDOURIDYLATE SYNTHASE TRUB1"/>
    <property type="match status" value="1"/>
</dbReference>
<keyword evidence="9" id="KW-1185">Reference proteome</keyword>
<dbReference type="Proteomes" id="UP000242310">
    <property type="component" value="Unassembled WGS sequence"/>
</dbReference>
<comment type="catalytic activity">
    <reaction evidence="1 5">
        <text>uridine(55) in tRNA = pseudouridine(55) in tRNA</text>
        <dbReference type="Rhea" id="RHEA:42532"/>
        <dbReference type="Rhea" id="RHEA-COMP:10101"/>
        <dbReference type="Rhea" id="RHEA-COMP:10102"/>
        <dbReference type="ChEBI" id="CHEBI:65314"/>
        <dbReference type="ChEBI" id="CHEBI:65315"/>
        <dbReference type="EC" id="5.4.99.25"/>
    </reaction>
</comment>
<organism evidence="8 9">
    <name type="scientific">Salsuginibacillus halophilus</name>
    <dbReference type="NCBI Taxonomy" id="517424"/>
    <lineage>
        <taxon>Bacteria</taxon>
        <taxon>Bacillati</taxon>
        <taxon>Bacillota</taxon>
        <taxon>Bacilli</taxon>
        <taxon>Bacillales</taxon>
        <taxon>Bacillaceae</taxon>
        <taxon>Salsuginibacillus</taxon>
    </lineage>
</organism>
<dbReference type="GO" id="GO:0160148">
    <property type="term" value="F:tRNA pseudouridine(55) synthase activity"/>
    <property type="evidence" value="ECO:0007669"/>
    <property type="project" value="UniProtKB-EC"/>
</dbReference>
<keyword evidence="4 5" id="KW-0413">Isomerase</keyword>
<name>A0A2P8HYJ7_9BACI</name>
<dbReference type="PANTHER" id="PTHR13767">
    <property type="entry name" value="TRNA-PSEUDOURIDINE SYNTHASE"/>
    <property type="match status" value="1"/>
</dbReference>
<accession>A0A2P8HYJ7</accession>
<dbReference type="AlphaFoldDB" id="A0A2P8HYJ7"/>
<dbReference type="GO" id="GO:0031119">
    <property type="term" value="P:tRNA pseudouridine synthesis"/>
    <property type="evidence" value="ECO:0007669"/>
    <property type="project" value="UniProtKB-UniRule"/>
</dbReference>
<dbReference type="EC" id="5.4.99.25" evidence="5"/>
<evidence type="ECO:0000259" key="7">
    <source>
        <dbReference type="Pfam" id="PF16198"/>
    </source>
</evidence>
<sequence length="306" mass="33783">MTLTGILPLYKPKGVTSHDCVMMARRWLRTKKVGHTGTLDPEVTGVLVLCTGRATKVAEELTGWDKTYEAVVALGKSTTTEDAEGEVVEENQEALQRIREQDIDEALQTFTGLIEQVPPMYSAVKVNGRRLYEYARAGETVERPKRSVTIQNMERLTPVSEDENGKYFRIRLTCSKGTFVRTVAVDIGRYLGVPAHMAQLERTASGPFTTADCVTTEDMDQTEKPGQRLLPVTDALQHLPAVALNETTAKQIGHGAVLDKATLNTDQDKVLLTYKGEAMAVYATHPKQQSRLKPAIMIDPELPGRA</sequence>
<evidence type="ECO:0000313" key="9">
    <source>
        <dbReference type="Proteomes" id="UP000242310"/>
    </source>
</evidence>
<dbReference type="Pfam" id="PF01509">
    <property type="entry name" value="TruB_N"/>
    <property type="match status" value="1"/>
</dbReference>
<dbReference type="InterPro" id="IPR032819">
    <property type="entry name" value="TruB_C"/>
</dbReference>
<evidence type="ECO:0000256" key="5">
    <source>
        <dbReference type="HAMAP-Rule" id="MF_01080"/>
    </source>
</evidence>
<evidence type="ECO:0000256" key="1">
    <source>
        <dbReference type="ARBA" id="ARBA00000385"/>
    </source>
</evidence>
<dbReference type="OrthoDB" id="9802309at2"/>
<comment type="function">
    <text evidence="5">Responsible for synthesis of pseudouridine from uracil-55 in the psi GC loop of transfer RNAs.</text>
</comment>
<dbReference type="Pfam" id="PF16198">
    <property type="entry name" value="TruB_C_2"/>
    <property type="match status" value="1"/>
</dbReference>
<evidence type="ECO:0000256" key="3">
    <source>
        <dbReference type="ARBA" id="ARBA00022694"/>
    </source>
</evidence>
<comment type="similarity">
    <text evidence="2 5">Belongs to the pseudouridine synthase TruB family. Type 1 subfamily.</text>
</comment>
<feature type="domain" description="tRNA pseudouridylate synthase B C-terminal" evidence="7">
    <location>
        <begin position="181"/>
        <end position="221"/>
    </location>
</feature>
<evidence type="ECO:0000256" key="4">
    <source>
        <dbReference type="ARBA" id="ARBA00023235"/>
    </source>
</evidence>
<protein>
    <recommendedName>
        <fullName evidence="5">tRNA pseudouridine synthase B</fullName>
        <ecNumber evidence="5">5.4.99.25</ecNumber>
    </recommendedName>
    <alternativeName>
        <fullName evidence="5">tRNA pseudouridine(55) synthase</fullName>
        <shortName evidence="5">Psi55 synthase</shortName>
    </alternativeName>
    <alternativeName>
        <fullName evidence="5">tRNA pseudouridylate synthase</fullName>
    </alternativeName>
    <alternativeName>
        <fullName evidence="5">tRNA-uridine isomerase</fullName>
    </alternativeName>
</protein>
<dbReference type="NCBIfam" id="TIGR00431">
    <property type="entry name" value="TruB"/>
    <property type="match status" value="1"/>
</dbReference>
<gene>
    <name evidence="5" type="primary">truB</name>
    <name evidence="8" type="ORF">B0H94_101144</name>
</gene>
<dbReference type="HAMAP" id="MF_01080">
    <property type="entry name" value="TruB_bact"/>
    <property type="match status" value="1"/>
</dbReference>
<dbReference type="FunFam" id="3.30.2350.10:FF:000011">
    <property type="entry name" value="tRNA pseudouridine synthase B"/>
    <property type="match status" value="1"/>
</dbReference>
<dbReference type="GO" id="GO:1990481">
    <property type="term" value="P:mRNA pseudouridine synthesis"/>
    <property type="evidence" value="ECO:0007669"/>
    <property type="project" value="TreeGrafter"/>
</dbReference>
<feature type="active site" description="Nucleophile" evidence="5">
    <location>
        <position position="40"/>
    </location>
</feature>
<reference evidence="8 9" key="1">
    <citation type="submission" date="2018-03" db="EMBL/GenBank/DDBJ databases">
        <title>Genomic Encyclopedia of Type Strains, Phase III (KMG-III): the genomes of soil and plant-associated and newly described type strains.</title>
        <authorList>
            <person name="Whitman W."/>
        </authorList>
    </citation>
    <scope>NUCLEOTIDE SEQUENCE [LARGE SCALE GENOMIC DNA]</scope>
    <source>
        <strain evidence="8 9">CGMCC 1.07653</strain>
    </source>
</reference>
<evidence type="ECO:0000313" key="8">
    <source>
        <dbReference type="EMBL" id="PSL51234.1"/>
    </source>
</evidence>
<comment type="caution">
    <text evidence="8">The sequence shown here is derived from an EMBL/GenBank/DDBJ whole genome shotgun (WGS) entry which is preliminary data.</text>
</comment>
<dbReference type="EMBL" id="PYAV01000001">
    <property type="protein sequence ID" value="PSL51234.1"/>
    <property type="molecule type" value="Genomic_DNA"/>
</dbReference>
<dbReference type="Gene3D" id="3.30.2350.10">
    <property type="entry name" value="Pseudouridine synthase"/>
    <property type="match status" value="1"/>
</dbReference>
<evidence type="ECO:0000259" key="6">
    <source>
        <dbReference type="Pfam" id="PF01509"/>
    </source>
</evidence>
<dbReference type="GO" id="GO:0003723">
    <property type="term" value="F:RNA binding"/>
    <property type="evidence" value="ECO:0007669"/>
    <property type="project" value="InterPro"/>
</dbReference>
<dbReference type="CDD" id="cd02573">
    <property type="entry name" value="PseudoU_synth_EcTruB"/>
    <property type="match status" value="1"/>
</dbReference>
<dbReference type="RefSeq" id="WP_106587314.1">
    <property type="nucleotide sequence ID" value="NZ_PYAV01000001.1"/>
</dbReference>
<proteinExistence type="inferred from homology"/>
<evidence type="ECO:0000256" key="2">
    <source>
        <dbReference type="ARBA" id="ARBA00005642"/>
    </source>
</evidence>
<dbReference type="SUPFAM" id="SSF55120">
    <property type="entry name" value="Pseudouridine synthase"/>
    <property type="match status" value="1"/>
</dbReference>
<feature type="domain" description="Pseudouridine synthase II N-terminal" evidence="6">
    <location>
        <begin position="25"/>
        <end position="180"/>
    </location>
</feature>
<dbReference type="InterPro" id="IPR014780">
    <property type="entry name" value="tRNA_psdUridine_synth_TruB"/>
</dbReference>
<keyword evidence="3 5" id="KW-0819">tRNA processing</keyword>